<evidence type="ECO:0000259" key="7">
    <source>
        <dbReference type="Pfam" id="PF24883"/>
    </source>
</evidence>
<name>A0A9P9JK40_FUSRE</name>
<dbReference type="Gene3D" id="3.40.50.1820">
    <property type="entry name" value="alpha/beta hydrolase"/>
    <property type="match status" value="1"/>
</dbReference>
<dbReference type="SUPFAM" id="SSF48403">
    <property type="entry name" value="Ankyrin repeat"/>
    <property type="match status" value="2"/>
</dbReference>
<evidence type="ECO:0000256" key="2">
    <source>
        <dbReference type="ARBA" id="ARBA00022737"/>
    </source>
</evidence>
<feature type="repeat" description="ANK" evidence="4">
    <location>
        <begin position="1627"/>
        <end position="1659"/>
    </location>
</feature>
<feature type="domain" description="GPI inositol-deacylase winged helix" evidence="6">
    <location>
        <begin position="572"/>
        <end position="661"/>
    </location>
</feature>
<evidence type="ECO:0000259" key="6">
    <source>
        <dbReference type="Pfam" id="PF22939"/>
    </source>
</evidence>
<dbReference type="Proteomes" id="UP000720189">
    <property type="component" value="Unassembled WGS sequence"/>
</dbReference>
<dbReference type="InterPro" id="IPR036770">
    <property type="entry name" value="Ankyrin_rpt-contain_sf"/>
</dbReference>
<dbReference type="Gene3D" id="1.25.40.20">
    <property type="entry name" value="Ankyrin repeat-containing domain"/>
    <property type="match status" value="4"/>
</dbReference>
<feature type="domain" description="DUF676" evidence="5">
    <location>
        <begin position="22"/>
        <end position="170"/>
    </location>
</feature>
<evidence type="ECO:0000259" key="5">
    <source>
        <dbReference type="Pfam" id="PF05057"/>
    </source>
</evidence>
<dbReference type="InterPro" id="IPR002110">
    <property type="entry name" value="Ankyrin_rpt"/>
</dbReference>
<dbReference type="PANTHER" id="PTHR24198:SF195">
    <property type="entry name" value="DEATH DOMAIN-CONTAINING PROTEIN"/>
    <property type="match status" value="1"/>
</dbReference>
<dbReference type="RefSeq" id="XP_046040871.1">
    <property type="nucleotide sequence ID" value="XM_046194649.1"/>
</dbReference>
<dbReference type="Gene3D" id="3.40.50.300">
    <property type="entry name" value="P-loop containing nucleotide triphosphate hydrolases"/>
    <property type="match status" value="1"/>
</dbReference>
<dbReference type="Pfam" id="PF05057">
    <property type="entry name" value="DUF676"/>
    <property type="match status" value="1"/>
</dbReference>
<feature type="repeat" description="ANK" evidence="4">
    <location>
        <begin position="1170"/>
        <end position="1202"/>
    </location>
</feature>
<dbReference type="Pfam" id="PF12796">
    <property type="entry name" value="Ank_2"/>
    <property type="match status" value="3"/>
</dbReference>
<evidence type="ECO:0000256" key="1">
    <source>
        <dbReference type="ARBA" id="ARBA00007920"/>
    </source>
</evidence>
<accession>A0A9P9JK40</accession>
<dbReference type="SUPFAM" id="SSF53474">
    <property type="entry name" value="alpha/beta-Hydrolases"/>
    <property type="match status" value="1"/>
</dbReference>
<keyword evidence="9" id="KW-1185">Reference proteome</keyword>
<comment type="similarity">
    <text evidence="1">Belongs to the putative lipase ROG1 family.</text>
</comment>
<proteinExistence type="inferred from homology"/>
<dbReference type="InterPro" id="IPR007751">
    <property type="entry name" value="DUF676_lipase-like"/>
</dbReference>
<keyword evidence="2" id="KW-0677">Repeat</keyword>
<comment type="caution">
    <text evidence="8">The sequence shown here is derived from an EMBL/GenBank/DDBJ whole genome shotgun (WGS) entry which is preliminary data.</text>
</comment>
<dbReference type="EMBL" id="JAGMUX010000041">
    <property type="protein sequence ID" value="KAH7204891.1"/>
    <property type="molecule type" value="Genomic_DNA"/>
</dbReference>
<protein>
    <submittedName>
        <fullName evidence="8">Ankyrin repeat-containing domain protein</fullName>
    </submittedName>
</protein>
<dbReference type="SMART" id="SM00248">
    <property type="entry name" value="ANK"/>
    <property type="match status" value="14"/>
</dbReference>
<sequence>MHDHGLVVLAPLPPNGPHTVDIVMVHGLNGNRTKTWTQDGCCWPRDLLPKKIPTARVLTFGYDASFARNYSTYGIREHATMLLARLRDNREERDDVDRPLIFVCHSLGGIVVKQALLIASIDQAYSSISRSTTGIVFMGTPHRGSSVADWGSILAGIARIMFLKPKRQLLDDLRSNSRTLSDISEDFLKIVSRYSIKSFYEENKMKNLVMVVSKDSATMKITQEEAIPIEGEHKEICKFYGADDARFTAVCNAIRRLVPQEENKPLTAEQVNILKSLPGPNVYEILETVEEPCQGTTDWVLSNPQFTEWLTSTESHVLHVVGKPGSGKSVLAAFLFQSGMRQVLNHHAFYFAFGDGRCAAAAWASLAHQMLLEDSSLFSKVFTQPGQSRRFSAGLDAKVWTASRLKQIFERLLLEFRHSSVYIIDALDQCDETMEKFVASFTAATQGHAAGKVKLLVLSRQGLASSNLTAEFLNLMSFDLDDQIEHGHAIRTAIKQKVDELCRRRGCQQLADTITEKLSLTAQGMYLLPMMTVSLLKKIHATHPNIMEELNSFPEDLMAAYRKALDNVKEDDRQLAASLLLWVVFAVRPLNIRELSSVIALDDTMETGWDIVRNTSFDLLGTAGVIDLLGPILKVSKSNGNFYISLIHHSTREFFLSSNHAEDSSRGSGPPRWIVEAFQGSKRPLETAKELPSRANRTLANRCFQYYYLTTQSNTKMGGERIRGMMQYISLGRRAELNLNIETHSPLDLDRRSPEDQLVKLEDERIYNTILKSQTSTQTASTTTCTETLESDAGPLLQRKGLFMCEEEAPMICSAESLYHHLELSLGGPRFPTREMPWHQMSAAIPYKFKLPSELVRGQDKDSEVGMSLGDDVFEEFPALKYCIENLPEHVRLVESSNIPFHRSFAAFLHSKLGGDWIYSFWATRDPEQEYGRQHALHFASTLGLEPEVKSLLASGISVNQRDQYGNTALDVATSTGVVDIIRLLYDIGQADIHARQMVSSAQNPALPLQNNVLHTAVWYGHKDATAYLLSVGAKVLVPDLRGCTPLDIAVDARNSQLVKLLMDEPSTLEVIHFAAKRGRLETLKWLIEEENVDPCIKTFQGNTSLHIAAQHNQAACVQYLAPITLSVPEHVYNQDGLHAFHIAARSEARDVLEVFISRRFCDINIVDTNSRTALHHACLAGKAAAVAFLILKGVDTARVDTNGYTALELFLAEKRIRYSNQQRREIMIAFNDPRMRDNQPRKGGNLLHVALEASPPEQDGDLPEGDAVIEILLDWGLNPYETDSTGSTALHLAAVWGGNRLLRLLEVCDCVNIQNHLGQTPLHVLLTTRSSSRVSTDSAKALLDRGTNLELQDHKGRTAVHYAVHQSEAVFVLVTEQGKALNLQDNEGKTPLHILMGSPYWEVPSQFSKLLRLIEGGADLQIQDKHKRTPLDTYIWRVTESDSKYDAMHDEVLTILVKHGCKLVDYSEATRVTLLRKLVLRRFMDDARLVLASLSPLPPDVSLEMPEKASVGITGIDPELLFKNVSENDKADFLQFLVSNGASDDQILPFFKLFNETDFTINQPKRSERFKGELRLAVRLAIEREHAGIVAFMEGVVLQAAITNDLPTLRSFVEDFGANAEAVDPWNRTVLSLAAERGNLDMVQYLLSRNVPTESLDNFGRTALYWAARSGRLDVVKALAEHGAILTDFAVEVGAVYGYEAITGYLREFVKLGDSS</sequence>
<feature type="repeat" description="ANK" evidence="4">
    <location>
        <begin position="1660"/>
        <end position="1685"/>
    </location>
</feature>
<evidence type="ECO:0000313" key="9">
    <source>
        <dbReference type="Proteomes" id="UP000720189"/>
    </source>
</evidence>
<dbReference type="Pfam" id="PF24883">
    <property type="entry name" value="NPHP3_N"/>
    <property type="match status" value="1"/>
</dbReference>
<evidence type="ECO:0000256" key="4">
    <source>
        <dbReference type="PROSITE-ProRule" id="PRU00023"/>
    </source>
</evidence>
<reference evidence="8" key="1">
    <citation type="journal article" date="2021" name="Nat. Commun.">
        <title>Genetic determinants of endophytism in the Arabidopsis root mycobiome.</title>
        <authorList>
            <person name="Mesny F."/>
            <person name="Miyauchi S."/>
            <person name="Thiergart T."/>
            <person name="Pickel B."/>
            <person name="Atanasova L."/>
            <person name="Karlsson M."/>
            <person name="Huettel B."/>
            <person name="Barry K.W."/>
            <person name="Haridas S."/>
            <person name="Chen C."/>
            <person name="Bauer D."/>
            <person name="Andreopoulos W."/>
            <person name="Pangilinan J."/>
            <person name="LaButti K."/>
            <person name="Riley R."/>
            <person name="Lipzen A."/>
            <person name="Clum A."/>
            <person name="Drula E."/>
            <person name="Henrissat B."/>
            <person name="Kohler A."/>
            <person name="Grigoriev I.V."/>
            <person name="Martin F.M."/>
            <person name="Hacquard S."/>
        </authorList>
    </citation>
    <scope>NUCLEOTIDE SEQUENCE</scope>
    <source>
        <strain evidence="8">MPI-CAGE-AT-0023</strain>
    </source>
</reference>
<dbReference type="InterPro" id="IPR029058">
    <property type="entry name" value="AB_hydrolase_fold"/>
</dbReference>
<dbReference type="Pfam" id="PF22939">
    <property type="entry name" value="WHD_GPIID"/>
    <property type="match status" value="1"/>
</dbReference>
<gene>
    <name evidence="8" type="ORF">BKA55DRAFT_587361</name>
</gene>
<dbReference type="PROSITE" id="PS50088">
    <property type="entry name" value="ANK_REPEAT"/>
    <property type="match status" value="5"/>
</dbReference>
<dbReference type="OrthoDB" id="5086500at2759"/>
<evidence type="ECO:0000313" key="8">
    <source>
        <dbReference type="EMBL" id="KAH7204891.1"/>
    </source>
</evidence>
<feature type="repeat" description="ANK" evidence="4">
    <location>
        <begin position="1388"/>
        <end position="1426"/>
    </location>
</feature>
<feature type="domain" description="Nephrocystin 3-like N-terminal" evidence="7">
    <location>
        <begin position="295"/>
        <end position="460"/>
    </location>
</feature>
<dbReference type="InterPro" id="IPR027417">
    <property type="entry name" value="P-loop_NTPase"/>
</dbReference>
<dbReference type="PANTHER" id="PTHR24198">
    <property type="entry name" value="ANKYRIN REPEAT AND PROTEIN KINASE DOMAIN-CONTAINING PROTEIN"/>
    <property type="match status" value="1"/>
</dbReference>
<dbReference type="GeneID" id="70224603"/>
<dbReference type="PROSITE" id="PS50297">
    <property type="entry name" value="ANK_REP_REGION"/>
    <property type="match status" value="1"/>
</dbReference>
<evidence type="ECO:0000256" key="3">
    <source>
        <dbReference type="ARBA" id="ARBA00023043"/>
    </source>
</evidence>
<keyword evidence="3 4" id="KW-0040">ANK repeat</keyword>
<dbReference type="InterPro" id="IPR054471">
    <property type="entry name" value="GPIID_WHD"/>
</dbReference>
<feature type="repeat" description="ANK" evidence="4">
    <location>
        <begin position="1318"/>
        <end position="1355"/>
    </location>
</feature>
<dbReference type="InterPro" id="IPR056884">
    <property type="entry name" value="NPHP3-like_N"/>
</dbReference>
<organism evidence="8 9">
    <name type="scientific">Fusarium redolens</name>
    <dbReference type="NCBI Taxonomy" id="48865"/>
    <lineage>
        <taxon>Eukaryota</taxon>
        <taxon>Fungi</taxon>
        <taxon>Dikarya</taxon>
        <taxon>Ascomycota</taxon>
        <taxon>Pezizomycotina</taxon>
        <taxon>Sordariomycetes</taxon>
        <taxon>Hypocreomycetidae</taxon>
        <taxon>Hypocreales</taxon>
        <taxon>Nectriaceae</taxon>
        <taxon>Fusarium</taxon>
        <taxon>Fusarium redolens species complex</taxon>
    </lineage>
</organism>